<dbReference type="OrthoDB" id="331602at2759"/>
<dbReference type="EMBL" id="SPHZ02000001">
    <property type="protein sequence ID" value="KAF0936070.1"/>
    <property type="molecule type" value="Genomic_DNA"/>
</dbReference>
<keyword evidence="3" id="KW-1185">Reference proteome</keyword>
<name>A0A6G1FGK6_9ORYZ</name>
<reference evidence="2 3" key="1">
    <citation type="submission" date="2019-11" db="EMBL/GenBank/DDBJ databases">
        <title>Whole genome sequence of Oryza granulata.</title>
        <authorList>
            <person name="Li W."/>
        </authorList>
    </citation>
    <scope>NUCLEOTIDE SEQUENCE [LARGE SCALE GENOMIC DNA]</scope>
    <source>
        <strain evidence="3">cv. Menghai</strain>
        <tissue evidence="2">Leaf</tissue>
    </source>
</reference>
<accession>A0A6G1FGK6</accession>
<protein>
    <submittedName>
        <fullName evidence="2">Uncharacterized protein</fullName>
    </submittedName>
</protein>
<feature type="compositionally biased region" description="Basic residues" evidence="1">
    <location>
        <begin position="64"/>
        <end position="73"/>
    </location>
</feature>
<evidence type="ECO:0000313" key="3">
    <source>
        <dbReference type="Proteomes" id="UP000479710"/>
    </source>
</evidence>
<sequence>MLQLSKVGERAEGEATLAKERAESTSREVKRLEHLLVAVSEERDTFRKDHAMLKSRDGDDASSKSRKWRHSRSKRIEKPRGRSGGQQIDINEDISTHANRGIVPRIFQKLFAQIQFLSSRSDRMQILLYAFEGGDHLEVKHDKYVVINLVDDHHQTQLVQTYFNTVPNDHTQQIYYTVGYL</sequence>
<comment type="caution">
    <text evidence="2">The sequence shown here is derived from an EMBL/GenBank/DDBJ whole genome shotgun (WGS) entry which is preliminary data.</text>
</comment>
<gene>
    <name evidence="2" type="ORF">E2562_038566</name>
</gene>
<proteinExistence type="predicted"/>
<dbReference type="AlphaFoldDB" id="A0A6G1FGK6"/>
<feature type="region of interest" description="Disordered" evidence="1">
    <location>
        <begin position="47"/>
        <end position="91"/>
    </location>
</feature>
<feature type="compositionally biased region" description="Basic and acidic residues" evidence="1">
    <location>
        <begin position="47"/>
        <end position="63"/>
    </location>
</feature>
<feature type="region of interest" description="Disordered" evidence="1">
    <location>
        <begin position="1"/>
        <end position="27"/>
    </location>
</feature>
<dbReference type="Proteomes" id="UP000479710">
    <property type="component" value="Unassembled WGS sequence"/>
</dbReference>
<evidence type="ECO:0000256" key="1">
    <source>
        <dbReference type="SAM" id="MobiDB-lite"/>
    </source>
</evidence>
<evidence type="ECO:0000313" key="2">
    <source>
        <dbReference type="EMBL" id="KAF0936070.1"/>
    </source>
</evidence>
<feature type="compositionally biased region" description="Basic and acidic residues" evidence="1">
    <location>
        <begin position="7"/>
        <end position="27"/>
    </location>
</feature>
<organism evidence="2 3">
    <name type="scientific">Oryza meyeriana var. granulata</name>
    <dbReference type="NCBI Taxonomy" id="110450"/>
    <lineage>
        <taxon>Eukaryota</taxon>
        <taxon>Viridiplantae</taxon>
        <taxon>Streptophyta</taxon>
        <taxon>Embryophyta</taxon>
        <taxon>Tracheophyta</taxon>
        <taxon>Spermatophyta</taxon>
        <taxon>Magnoliopsida</taxon>
        <taxon>Liliopsida</taxon>
        <taxon>Poales</taxon>
        <taxon>Poaceae</taxon>
        <taxon>BOP clade</taxon>
        <taxon>Oryzoideae</taxon>
        <taxon>Oryzeae</taxon>
        <taxon>Oryzinae</taxon>
        <taxon>Oryza</taxon>
        <taxon>Oryza meyeriana</taxon>
    </lineage>
</organism>